<evidence type="ECO:0000256" key="1">
    <source>
        <dbReference type="SAM" id="Coils"/>
    </source>
</evidence>
<keyword evidence="2" id="KW-0472">Membrane</keyword>
<dbReference type="Proteomes" id="UP001157915">
    <property type="component" value="Unassembled WGS sequence"/>
</dbReference>
<name>A0ABY1PLI8_9BACT</name>
<evidence type="ECO:0000256" key="2">
    <source>
        <dbReference type="SAM" id="Phobius"/>
    </source>
</evidence>
<keyword evidence="2" id="KW-1133">Transmembrane helix</keyword>
<reference evidence="4 5" key="1">
    <citation type="submission" date="2017-05" db="EMBL/GenBank/DDBJ databases">
        <authorList>
            <person name="Varghese N."/>
            <person name="Submissions S."/>
        </authorList>
    </citation>
    <scope>NUCLEOTIDE SEQUENCE [LARGE SCALE GENOMIC DNA]</scope>
    <source>
        <strain evidence="4 5">DSM 15360</strain>
    </source>
</reference>
<evidence type="ECO:0000313" key="4">
    <source>
        <dbReference type="EMBL" id="SMP35062.1"/>
    </source>
</evidence>
<feature type="chain" id="PRO_5046642292" evidence="3">
    <location>
        <begin position="19"/>
        <end position="170"/>
    </location>
</feature>
<keyword evidence="3" id="KW-0732">Signal</keyword>
<sequence>MKTAIFTWLFLLPIQIYASNATSSLLTERESMIQQLKAESNESSVVFGLEIPTNQTVNYALAMQIIEKDNAIIQKLKLNNRIDEASLISENENYKAITLSQEKDIQKLKNALAQKTQEIKTLQFASWQDESAILIFSVGMLIFAFLYIRTKVNIKFPDSLLLSPLISQEK</sequence>
<comment type="caution">
    <text evidence="4">The sequence shown here is derived from an EMBL/GenBank/DDBJ whole genome shotgun (WGS) entry which is preliminary data.</text>
</comment>
<organism evidence="4 5">
    <name type="scientific">Algoriphagus winogradskyi</name>
    <dbReference type="NCBI Taxonomy" id="237017"/>
    <lineage>
        <taxon>Bacteria</taxon>
        <taxon>Pseudomonadati</taxon>
        <taxon>Bacteroidota</taxon>
        <taxon>Cytophagia</taxon>
        <taxon>Cytophagales</taxon>
        <taxon>Cyclobacteriaceae</taxon>
        <taxon>Algoriphagus</taxon>
    </lineage>
</organism>
<keyword evidence="2" id="KW-0812">Transmembrane</keyword>
<accession>A0ABY1PLI8</accession>
<gene>
    <name evidence="4" type="ORF">SAMN06265367_11092</name>
</gene>
<evidence type="ECO:0000313" key="5">
    <source>
        <dbReference type="Proteomes" id="UP001157915"/>
    </source>
</evidence>
<keyword evidence="5" id="KW-1185">Reference proteome</keyword>
<feature type="transmembrane region" description="Helical" evidence="2">
    <location>
        <begin position="131"/>
        <end position="148"/>
    </location>
</feature>
<protein>
    <submittedName>
        <fullName evidence="4">Uncharacterized protein</fullName>
    </submittedName>
</protein>
<proteinExistence type="predicted"/>
<dbReference type="RefSeq" id="WP_283414711.1">
    <property type="nucleotide sequence ID" value="NZ_FXUA01000010.1"/>
</dbReference>
<feature type="signal peptide" evidence="3">
    <location>
        <begin position="1"/>
        <end position="18"/>
    </location>
</feature>
<keyword evidence="1" id="KW-0175">Coiled coil</keyword>
<dbReference type="EMBL" id="FXUA01000010">
    <property type="protein sequence ID" value="SMP35062.1"/>
    <property type="molecule type" value="Genomic_DNA"/>
</dbReference>
<feature type="coiled-coil region" evidence="1">
    <location>
        <begin position="98"/>
        <end position="125"/>
    </location>
</feature>
<evidence type="ECO:0000256" key="3">
    <source>
        <dbReference type="SAM" id="SignalP"/>
    </source>
</evidence>